<organism evidence="3 4">
    <name type="scientific">Candidatus Enterocloster excrementigallinarum</name>
    <dbReference type="NCBI Taxonomy" id="2838558"/>
    <lineage>
        <taxon>Bacteria</taxon>
        <taxon>Bacillati</taxon>
        <taxon>Bacillota</taxon>
        <taxon>Clostridia</taxon>
        <taxon>Lachnospirales</taxon>
        <taxon>Lachnospiraceae</taxon>
        <taxon>Enterocloster</taxon>
    </lineage>
</organism>
<dbReference type="AlphaFoldDB" id="A0A9D2PY95"/>
<gene>
    <name evidence="3" type="ORF">H9931_15045</name>
</gene>
<dbReference type="PANTHER" id="PTHR37826:SF3">
    <property type="entry name" value="J DOMAIN-CONTAINING PROTEIN"/>
    <property type="match status" value="1"/>
</dbReference>
<comment type="caution">
    <text evidence="3">The sequence shown here is derived from an EMBL/GenBank/DDBJ whole genome shotgun (WGS) entry which is preliminary data.</text>
</comment>
<protein>
    <submittedName>
        <fullName evidence="3">TFIIB-type zinc ribbon-containing protein</fullName>
    </submittedName>
</protein>
<sequence>MAAITYKCPNCGGGLIFDPETQKYGCEYCRSQFSQEELEELSGKENENEDREEEQGEAENAALYTCPSCGAQIVTDETTAATFCYYCHNPVVLSGRLSGEFRPDLVIPFQIDRKKAKEIFEQWVGRKKFVPDGFCSEGNVETMTGVYYPYWMYSCHVSGTLEGQGTSVSQTTMGNTRITTTRIYAVNRSGETDIQGLLRSALKKGDRNLAEGVQPFETEKAREFSMGLLSGFQAEKRDMESDQFSQEAGREVEEFFLDGLKSQGGAYSSFQVTNSQVRRDQEKWSYALLPVWTLTYRDKGSGRIYYFALNGQTGKTCGCLPVDKGKLAILFAAVFFPVLIFMLIVGYFI</sequence>
<feature type="coiled-coil region" evidence="1">
    <location>
        <begin position="34"/>
        <end position="61"/>
    </location>
</feature>
<dbReference type="Proteomes" id="UP000823863">
    <property type="component" value="Unassembled WGS sequence"/>
</dbReference>
<keyword evidence="2" id="KW-1133">Transmembrane helix</keyword>
<evidence type="ECO:0000256" key="2">
    <source>
        <dbReference type="SAM" id="Phobius"/>
    </source>
</evidence>
<evidence type="ECO:0000256" key="1">
    <source>
        <dbReference type="SAM" id="Coils"/>
    </source>
</evidence>
<dbReference type="EMBL" id="DWWB01000089">
    <property type="protein sequence ID" value="HJC68001.1"/>
    <property type="molecule type" value="Genomic_DNA"/>
</dbReference>
<dbReference type="Gene3D" id="2.20.28.30">
    <property type="entry name" value="RNA polymerase ii, chain L"/>
    <property type="match status" value="2"/>
</dbReference>
<evidence type="ECO:0000313" key="4">
    <source>
        <dbReference type="Proteomes" id="UP000823863"/>
    </source>
</evidence>
<reference evidence="3" key="1">
    <citation type="journal article" date="2021" name="PeerJ">
        <title>Extensive microbial diversity within the chicken gut microbiome revealed by metagenomics and culture.</title>
        <authorList>
            <person name="Gilroy R."/>
            <person name="Ravi A."/>
            <person name="Getino M."/>
            <person name="Pursley I."/>
            <person name="Horton D.L."/>
            <person name="Alikhan N.F."/>
            <person name="Baker D."/>
            <person name="Gharbi K."/>
            <person name="Hall N."/>
            <person name="Watson M."/>
            <person name="Adriaenssens E.M."/>
            <person name="Foster-Nyarko E."/>
            <person name="Jarju S."/>
            <person name="Secka A."/>
            <person name="Antonio M."/>
            <person name="Oren A."/>
            <person name="Chaudhuri R.R."/>
            <person name="La Ragione R."/>
            <person name="Hildebrand F."/>
            <person name="Pallen M.J."/>
        </authorList>
    </citation>
    <scope>NUCLEOTIDE SEQUENCE</scope>
    <source>
        <strain evidence="3">CHK198-12963</strain>
    </source>
</reference>
<reference evidence="3" key="2">
    <citation type="submission" date="2021-04" db="EMBL/GenBank/DDBJ databases">
        <authorList>
            <person name="Gilroy R."/>
        </authorList>
    </citation>
    <scope>NUCLEOTIDE SEQUENCE</scope>
    <source>
        <strain evidence="3">CHK198-12963</strain>
    </source>
</reference>
<proteinExistence type="predicted"/>
<feature type="transmembrane region" description="Helical" evidence="2">
    <location>
        <begin position="327"/>
        <end position="348"/>
    </location>
</feature>
<keyword evidence="1" id="KW-0175">Coiled coil</keyword>
<name>A0A9D2PY95_9FIRM</name>
<keyword evidence="2" id="KW-0472">Membrane</keyword>
<dbReference type="PANTHER" id="PTHR37826">
    <property type="entry name" value="FLOTILLIN BAND_7_5 DOMAIN PROTEIN"/>
    <property type="match status" value="1"/>
</dbReference>
<keyword evidence="2" id="KW-0812">Transmembrane</keyword>
<accession>A0A9D2PY95</accession>
<evidence type="ECO:0000313" key="3">
    <source>
        <dbReference type="EMBL" id="HJC68001.1"/>
    </source>
</evidence>